<reference evidence="1" key="1">
    <citation type="submission" date="2023-07" db="EMBL/GenBank/DDBJ databases">
        <title>Genome content predicts the carbon catabolic preferences of heterotrophic bacteria.</title>
        <authorList>
            <person name="Gralka M."/>
        </authorList>
    </citation>
    <scope>NUCLEOTIDE SEQUENCE</scope>
    <source>
        <strain evidence="1">4G09</strain>
    </source>
</reference>
<evidence type="ECO:0000313" key="2">
    <source>
        <dbReference type="Proteomes" id="UP001177212"/>
    </source>
</evidence>
<comment type="caution">
    <text evidence="1">The sequence shown here is derived from an EMBL/GenBank/DDBJ whole genome shotgun (WGS) entry which is preliminary data.</text>
</comment>
<keyword evidence="2" id="KW-1185">Reference proteome</keyword>
<name>A0ABT9FC08_9GAMM</name>
<sequence>MKRIFLKNTSFAETNACFIGENYVGNGHWLLHLRCASNRRHFVEEEKAKAFIKDTPEVIKKENSIEDIIEEHTVNNPLKEARFSDICIGEAALIVIGDELHGLKAAYANALKDVWGPGDKLMGNDKIVVAFNDKGDPGLVIATYIIGDLKTSIRNIEVSRFVFSKLQKVPNES</sequence>
<accession>A0ABT9FC08</accession>
<dbReference type="EMBL" id="JAUYVT010000004">
    <property type="protein sequence ID" value="MDP2564307.1"/>
    <property type="molecule type" value="Genomic_DNA"/>
</dbReference>
<gene>
    <name evidence="1" type="ORF">Q8W34_06655</name>
</gene>
<organism evidence="1 2">
    <name type="scientific">Pseudoalteromonas marina</name>
    <dbReference type="NCBI Taxonomy" id="267375"/>
    <lineage>
        <taxon>Bacteria</taxon>
        <taxon>Pseudomonadati</taxon>
        <taxon>Pseudomonadota</taxon>
        <taxon>Gammaproteobacteria</taxon>
        <taxon>Alteromonadales</taxon>
        <taxon>Pseudoalteromonadaceae</taxon>
        <taxon>Pseudoalteromonas</taxon>
    </lineage>
</organism>
<proteinExistence type="predicted"/>
<evidence type="ECO:0000313" key="1">
    <source>
        <dbReference type="EMBL" id="MDP2564307.1"/>
    </source>
</evidence>
<dbReference type="RefSeq" id="WP_305471588.1">
    <property type="nucleotide sequence ID" value="NZ_JAUYVT010000004.1"/>
</dbReference>
<protein>
    <submittedName>
        <fullName evidence="1">Uncharacterized protein</fullName>
    </submittedName>
</protein>
<dbReference type="Proteomes" id="UP001177212">
    <property type="component" value="Unassembled WGS sequence"/>
</dbReference>